<name>A0ABV4GU72_9BRAD</name>
<gene>
    <name evidence="1" type="ORF">ABH992_007670</name>
</gene>
<evidence type="ECO:0000313" key="2">
    <source>
        <dbReference type="Proteomes" id="UP001565474"/>
    </source>
</evidence>
<proteinExistence type="predicted"/>
<keyword evidence="2" id="KW-1185">Reference proteome</keyword>
<sequence>MVERVLHRLLDDALRFGGGEAILGLALEFGLAHEHRKHHGGAHHHVFRGDGGGALALADALGVILQAAQQRAAQAGFVGAAVGRRHGVGIGGKEAVGIRGPGHRPFAGAVRAVASRLAGEDVRMHQRVGVDRGSEIVLEAAREVERRFRRHVLYAFEQLGRAVPADLDAAEQVGLRARHLEQALRLERGLLPEDVGVGLEAHARAAAVVDLAEVLELALGMAALEGHAVELLAARDLDFETRGEGVHHGDADAVQTARGLVDLAVELAARMQRAHDDFERRLLREFRMRIDGDAAAVVGDGQETVRTQLDSNEGRMPGQRLVHRVVDDFGEQMMQRLLVGAANIHAGPAPHRFQPLEHLDVGCRVIGFPATARRRLDGCAGLRLVTAEEIVFCFWLQLFGHIS</sequence>
<protein>
    <submittedName>
        <fullName evidence="1">Uncharacterized protein</fullName>
    </submittedName>
</protein>
<organism evidence="1 2">
    <name type="scientific">Bradyrhizobium yuanmingense</name>
    <dbReference type="NCBI Taxonomy" id="108015"/>
    <lineage>
        <taxon>Bacteria</taxon>
        <taxon>Pseudomonadati</taxon>
        <taxon>Pseudomonadota</taxon>
        <taxon>Alphaproteobacteria</taxon>
        <taxon>Hyphomicrobiales</taxon>
        <taxon>Nitrobacteraceae</taxon>
        <taxon>Bradyrhizobium</taxon>
    </lineage>
</organism>
<comment type="caution">
    <text evidence="1">The sequence shown here is derived from an EMBL/GenBank/DDBJ whole genome shotgun (WGS) entry which is preliminary data.</text>
</comment>
<dbReference type="Proteomes" id="UP001565474">
    <property type="component" value="Unassembled WGS sequence"/>
</dbReference>
<accession>A0ABV4GU72</accession>
<evidence type="ECO:0000313" key="1">
    <source>
        <dbReference type="EMBL" id="MEY9475271.1"/>
    </source>
</evidence>
<reference evidence="1 2" key="1">
    <citation type="submission" date="2024-07" db="EMBL/GenBank/DDBJ databases">
        <title>Genomic Encyclopedia of Type Strains, Phase V (KMG-V): Genome sequencing to study the core and pangenomes of soil and plant-associated prokaryotes.</title>
        <authorList>
            <person name="Whitman W."/>
        </authorList>
    </citation>
    <scope>NUCLEOTIDE SEQUENCE [LARGE SCALE GENOMIC DNA]</scope>
    <source>
        <strain evidence="1 2">USDA 222</strain>
    </source>
</reference>
<dbReference type="EMBL" id="JBGBZN010000002">
    <property type="protein sequence ID" value="MEY9475271.1"/>
    <property type="molecule type" value="Genomic_DNA"/>
</dbReference>